<evidence type="ECO:0000259" key="2">
    <source>
        <dbReference type="PROSITE" id="PS51910"/>
    </source>
</evidence>
<dbReference type="SUPFAM" id="SSF54556">
    <property type="entry name" value="Chitinase insertion domain"/>
    <property type="match status" value="1"/>
</dbReference>
<keyword evidence="4" id="KW-1185">Reference proteome</keyword>
<dbReference type="InterPro" id="IPR050314">
    <property type="entry name" value="Glycosyl_Hydrlase_18"/>
</dbReference>
<proteinExistence type="predicted"/>
<keyword evidence="1" id="KW-0732">Signal</keyword>
<organism evidence="3 4">
    <name type="scientific">Kwoniella heveanensis BCC8398</name>
    <dbReference type="NCBI Taxonomy" id="1296120"/>
    <lineage>
        <taxon>Eukaryota</taxon>
        <taxon>Fungi</taxon>
        <taxon>Dikarya</taxon>
        <taxon>Basidiomycota</taxon>
        <taxon>Agaricomycotina</taxon>
        <taxon>Tremellomycetes</taxon>
        <taxon>Tremellales</taxon>
        <taxon>Cryptococcaceae</taxon>
        <taxon>Kwoniella</taxon>
    </lineage>
</organism>
<gene>
    <name evidence="3" type="ORF">I316_05660</name>
</gene>
<evidence type="ECO:0000256" key="1">
    <source>
        <dbReference type="SAM" id="SignalP"/>
    </source>
</evidence>
<accession>A0A1B9GNR0</accession>
<feature type="signal peptide" evidence="1">
    <location>
        <begin position="1"/>
        <end position="22"/>
    </location>
</feature>
<dbReference type="CDD" id="cd06548">
    <property type="entry name" value="GH18_chitinase"/>
    <property type="match status" value="1"/>
</dbReference>
<dbReference type="OrthoDB" id="76388at2759"/>
<dbReference type="InterPro" id="IPR017853">
    <property type="entry name" value="GH"/>
</dbReference>
<dbReference type="InterPro" id="IPR001223">
    <property type="entry name" value="Glyco_hydro18_cat"/>
</dbReference>
<reference evidence="3 4" key="1">
    <citation type="submission" date="2013-07" db="EMBL/GenBank/DDBJ databases">
        <title>The Genome Sequence of Cryptococcus heveanensis BCC8398.</title>
        <authorList>
            <consortium name="The Broad Institute Genome Sequencing Platform"/>
            <person name="Cuomo C."/>
            <person name="Litvintseva A."/>
            <person name="Chen Y."/>
            <person name="Heitman J."/>
            <person name="Sun S."/>
            <person name="Springer D."/>
            <person name="Dromer F."/>
            <person name="Young S.K."/>
            <person name="Zeng Q."/>
            <person name="Gargeya S."/>
            <person name="Fitzgerald M."/>
            <person name="Abouelleil A."/>
            <person name="Alvarado L."/>
            <person name="Berlin A.M."/>
            <person name="Chapman S.B."/>
            <person name="Dewar J."/>
            <person name="Goldberg J."/>
            <person name="Griggs A."/>
            <person name="Gujja S."/>
            <person name="Hansen M."/>
            <person name="Howarth C."/>
            <person name="Imamovic A."/>
            <person name="Larimer J."/>
            <person name="McCowan C."/>
            <person name="Murphy C."/>
            <person name="Pearson M."/>
            <person name="Priest M."/>
            <person name="Roberts A."/>
            <person name="Saif S."/>
            <person name="Shea T."/>
            <person name="Sykes S."/>
            <person name="Wortman J."/>
            <person name="Nusbaum C."/>
            <person name="Birren B."/>
        </authorList>
    </citation>
    <scope>NUCLEOTIDE SEQUENCE [LARGE SCALE GENOMIC DNA]</scope>
    <source>
        <strain evidence="3 4">BCC8398</strain>
    </source>
</reference>
<dbReference type="GO" id="GO:0004568">
    <property type="term" value="F:chitinase activity"/>
    <property type="evidence" value="ECO:0007669"/>
    <property type="project" value="TreeGrafter"/>
</dbReference>
<dbReference type="SMART" id="SM00636">
    <property type="entry name" value="Glyco_18"/>
    <property type="match status" value="1"/>
</dbReference>
<sequence length="564" mass="62741">MNLSSVCGLLTILSLSSQFVSAAHLPSDGDSHTIRSSSHVHGNGGSVGTADVHSWAGYRSVGYFTSWGIYDPQNFFVTNITAKDFTHINYAFANVSAEDGTVFLSDPEADTNFEYPSDNVDEQSHNLYGNLNQLFLLKKQNRNLKMMLSIGGYTFSPAFQGVINAKWRETFTNTSVALLRQYGFDGLDVDYGHGAALRSRLAFVEFIRGAEAQGIIELFRLLRAALDEAATLDGAKHYLLTWAAACGFYGWQDNDVAGMDKYLDFWNLMAYDFSGSWTNMTLPASNLYPDTNPINDVGASGSQCVEHYIKEGVNPRKLNLGMPLYGTGFNQSQGMWSKWEDIGGGDYDQPGNYDIKHLPLEGSVMFYNKSIGASWSYDNVTGHVVSFDTPTVALQKAKYVMDNKLGGMMYWSIDQDYTKLQASEKPTEHHWPGQWNPSRGGSKKGNYGHFKGAPWPLPESVKITNQNNWLARRSSSFASASGESRGVVAKRGWRDWASVGWWGQMDDWRNGWTLKVDDGICTNIGYSLVDIVVTAFEKYGGGLDRTRNQLDYPGSEYDNIRNAQ</sequence>
<dbReference type="PANTHER" id="PTHR11177:SF317">
    <property type="entry name" value="CHITINASE 12-RELATED"/>
    <property type="match status" value="1"/>
</dbReference>
<dbReference type="GO" id="GO:0006032">
    <property type="term" value="P:chitin catabolic process"/>
    <property type="evidence" value="ECO:0007669"/>
    <property type="project" value="TreeGrafter"/>
</dbReference>
<dbReference type="Proteomes" id="UP000092666">
    <property type="component" value="Unassembled WGS sequence"/>
</dbReference>
<protein>
    <recommendedName>
        <fullName evidence="2">GH18 domain-containing protein</fullName>
    </recommendedName>
</protein>
<dbReference type="GO" id="GO:0005576">
    <property type="term" value="C:extracellular region"/>
    <property type="evidence" value="ECO:0007669"/>
    <property type="project" value="TreeGrafter"/>
</dbReference>
<dbReference type="GO" id="GO:0005975">
    <property type="term" value="P:carbohydrate metabolic process"/>
    <property type="evidence" value="ECO:0007669"/>
    <property type="project" value="InterPro"/>
</dbReference>
<dbReference type="PANTHER" id="PTHR11177">
    <property type="entry name" value="CHITINASE"/>
    <property type="match status" value="1"/>
</dbReference>
<feature type="chain" id="PRO_5008627279" description="GH18 domain-containing protein" evidence="1">
    <location>
        <begin position="23"/>
        <end position="564"/>
    </location>
</feature>
<feature type="domain" description="GH18" evidence="2">
    <location>
        <begin position="58"/>
        <end position="430"/>
    </location>
</feature>
<dbReference type="AlphaFoldDB" id="A0A1B9GNR0"/>
<dbReference type="EMBL" id="KV700129">
    <property type="protein sequence ID" value="OCF32739.1"/>
    <property type="molecule type" value="Genomic_DNA"/>
</dbReference>
<evidence type="ECO:0000313" key="4">
    <source>
        <dbReference type="Proteomes" id="UP000092666"/>
    </source>
</evidence>
<dbReference type="SUPFAM" id="SSF51445">
    <property type="entry name" value="(Trans)glycosidases"/>
    <property type="match status" value="1"/>
</dbReference>
<dbReference type="Gene3D" id="3.20.20.80">
    <property type="entry name" value="Glycosidases"/>
    <property type="match status" value="1"/>
</dbReference>
<dbReference type="InterPro" id="IPR029070">
    <property type="entry name" value="Chitinase_insertion_sf"/>
</dbReference>
<reference evidence="4" key="2">
    <citation type="submission" date="2013-12" db="EMBL/GenBank/DDBJ databases">
        <title>Evolution of pathogenesis and genome organization in the Tremellales.</title>
        <authorList>
            <person name="Cuomo C."/>
            <person name="Litvintseva A."/>
            <person name="Heitman J."/>
            <person name="Chen Y."/>
            <person name="Sun S."/>
            <person name="Springer D."/>
            <person name="Dromer F."/>
            <person name="Young S."/>
            <person name="Zeng Q."/>
            <person name="Chapman S."/>
            <person name="Gujja S."/>
            <person name="Saif S."/>
            <person name="Birren B."/>
        </authorList>
    </citation>
    <scope>NUCLEOTIDE SEQUENCE [LARGE SCALE GENOMIC DNA]</scope>
    <source>
        <strain evidence="4">BCC8398</strain>
    </source>
</reference>
<dbReference type="Gene3D" id="3.10.50.10">
    <property type="match status" value="1"/>
</dbReference>
<name>A0A1B9GNR0_9TREE</name>
<dbReference type="GO" id="GO:0008061">
    <property type="term" value="F:chitin binding"/>
    <property type="evidence" value="ECO:0007669"/>
    <property type="project" value="InterPro"/>
</dbReference>
<dbReference type="InterPro" id="IPR011583">
    <property type="entry name" value="Chitinase_II/V-like_cat"/>
</dbReference>
<dbReference type="PROSITE" id="PS51910">
    <property type="entry name" value="GH18_2"/>
    <property type="match status" value="1"/>
</dbReference>
<evidence type="ECO:0000313" key="3">
    <source>
        <dbReference type="EMBL" id="OCF32739.1"/>
    </source>
</evidence>
<dbReference type="STRING" id="1296120.A0A1B9GNR0"/>
<dbReference type="Pfam" id="PF00704">
    <property type="entry name" value="Glyco_hydro_18"/>
    <property type="match status" value="1"/>
</dbReference>